<dbReference type="Proteomes" id="UP000245055">
    <property type="component" value="Unassembled WGS sequence"/>
</dbReference>
<feature type="modified residue" description="4-aspartylphosphate" evidence="1">
    <location>
        <position position="53"/>
    </location>
</feature>
<dbReference type="SMART" id="SM00448">
    <property type="entry name" value="REC"/>
    <property type="match status" value="1"/>
</dbReference>
<dbReference type="InterPro" id="IPR011006">
    <property type="entry name" value="CheY-like_superfamily"/>
</dbReference>
<evidence type="ECO:0000313" key="7">
    <source>
        <dbReference type="Proteomes" id="UP000266633"/>
    </source>
</evidence>
<organism evidence="4 6">
    <name type="scientific">Dickeya dianthicola</name>
    <dbReference type="NCBI Taxonomy" id="204039"/>
    <lineage>
        <taxon>Bacteria</taxon>
        <taxon>Pseudomonadati</taxon>
        <taxon>Pseudomonadota</taxon>
        <taxon>Gammaproteobacteria</taxon>
        <taxon>Enterobacterales</taxon>
        <taxon>Pectobacteriaceae</taxon>
        <taxon>Dickeya</taxon>
    </lineage>
</organism>
<dbReference type="SUPFAM" id="SSF109604">
    <property type="entry name" value="HD-domain/PDEase-like"/>
    <property type="match status" value="1"/>
</dbReference>
<dbReference type="InterPro" id="IPR052340">
    <property type="entry name" value="RNase_Y/CdgJ"/>
</dbReference>
<dbReference type="GO" id="GO:0000160">
    <property type="term" value="P:phosphorelay signal transduction system"/>
    <property type="evidence" value="ECO:0007669"/>
    <property type="project" value="InterPro"/>
</dbReference>
<dbReference type="RefSeq" id="WP_024105832.1">
    <property type="nucleotide sequence ID" value="NZ_CP031560.1"/>
</dbReference>
<dbReference type="PANTHER" id="PTHR33525:SF6">
    <property type="entry name" value="HDOD DOMAIN-CONTAINING PROTEIN"/>
    <property type="match status" value="1"/>
</dbReference>
<dbReference type="PANTHER" id="PTHR33525">
    <property type="match status" value="1"/>
</dbReference>
<dbReference type="SUPFAM" id="SSF52172">
    <property type="entry name" value="CheY-like"/>
    <property type="match status" value="1"/>
</dbReference>
<dbReference type="EMBL" id="QESZ01000012">
    <property type="protein sequence ID" value="PWD73779.1"/>
    <property type="molecule type" value="Genomic_DNA"/>
</dbReference>
<dbReference type="Pfam" id="PF00072">
    <property type="entry name" value="Response_reg"/>
    <property type="match status" value="1"/>
</dbReference>
<proteinExistence type="predicted"/>
<gene>
    <name evidence="5" type="ORF">D5077_22225</name>
    <name evidence="4" type="ORF">DF213_08920</name>
</gene>
<comment type="caution">
    <text evidence="4">The sequence shown here is derived from an EMBL/GenBank/DDBJ whole genome shotgun (WGS) entry which is preliminary data.</text>
</comment>
<keyword evidence="7" id="KW-1185">Reference proteome</keyword>
<dbReference type="Gene3D" id="1.10.3210.10">
    <property type="entry name" value="Hypothetical protein af1432"/>
    <property type="match status" value="1"/>
</dbReference>
<dbReference type="GeneID" id="49321984"/>
<evidence type="ECO:0000313" key="6">
    <source>
        <dbReference type="Proteomes" id="UP000245055"/>
    </source>
</evidence>
<dbReference type="Gene3D" id="3.40.50.2300">
    <property type="match status" value="1"/>
</dbReference>
<feature type="domain" description="HDOD" evidence="3">
    <location>
        <begin position="138"/>
        <end position="309"/>
    </location>
</feature>
<sequence length="365" mass="39685">MQVMFVDDESRVLSGIERALMMQDSEWECRFANSGQEALAMLEEKPADVVVSDMRMPFMDGAELLTRVRNRWPGTIRIILSGYSEPDAILRMVDVAHRFVAKPCDSTVLLEMVASALALRDMFQDPAVVEIVGRTSRLPAAPKVFADLCRLIADPGSDTRHIAGLLGSEPALSAKIMQLANSAYFTRGGHINDIGNAITHLGLDQVKLLVLASQVFADAKTDPYVDRLQQNALLASTLAARISGHQGLEPTAALLANIALLIPELRESDDKATTTRGDTPIHAAVSAYLLALWGLPMDIVEAVACHTQPSRSADKTFGVIGAVHVAVTLANNEVPDLDYLEQTGVLNKLPLWQKMLAHTQETLND</sequence>
<dbReference type="PIRSF" id="PIRSF036883">
    <property type="entry name" value="RR_HD-GYP_mod"/>
    <property type="match status" value="1"/>
</dbReference>
<keyword evidence="1" id="KW-0597">Phosphoprotein</keyword>
<dbReference type="EMBL" id="QZDO01000104">
    <property type="protein sequence ID" value="RJL64620.1"/>
    <property type="molecule type" value="Genomic_DNA"/>
</dbReference>
<evidence type="ECO:0000259" key="3">
    <source>
        <dbReference type="PROSITE" id="PS51833"/>
    </source>
</evidence>
<dbReference type="PROSITE" id="PS51833">
    <property type="entry name" value="HDOD"/>
    <property type="match status" value="1"/>
</dbReference>
<reference evidence="5 7" key="2">
    <citation type="submission" date="2018-09" db="EMBL/GenBank/DDBJ databases">
        <title>Phylogenetic diversity of Pectobacterium and Dickeya strains causing blackleg disease of potato in Morocco.</title>
        <authorList>
            <person name="Oulghazi S."/>
            <person name="Moumni M."/>
            <person name="Faure D."/>
        </authorList>
    </citation>
    <scope>NUCLEOTIDE SEQUENCE [LARGE SCALE GENOMIC DNA]</scope>
    <source>
        <strain evidence="5 7">S4.16.03.LID</strain>
    </source>
</reference>
<dbReference type="AlphaFoldDB" id="A0AAP6S028"/>
<accession>A0AAP6S028</accession>
<reference evidence="4 6" key="1">
    <citation type="submission" date="2018-05" db="EMBL/GenBank/DDBJ databases">
        <title>Genomic diversity of pathogens causing Blackleg of Potato in Pakistan.</title>
        <authorList>
            <person name="Sarfraz S."/>
            <person name="Riaz K."/>
            <person name="Oulghazi S."/>
            <person name="Cigna J."/>
            <person name="Sahi S.T."/>
            <person name="Khan S.H."/>
            <person name="Hameed A."/>
            <person name="Faure D."/>
        </authorList>
    </citation>
    <scope>NUCLEOTIDE SEQUENCE [LARGE SCALE GENOMIC DNA]</scope>
    <source>
        <strain evidence="4 6">SS70</strain>
    </source>
</reference>
<feature type="domain" description="Response regulatory" evidence="2">
    <location>
        <begin position="2"/>
        <end position="117"/>
    </location>
</feature>
<dbReference type="PROSITE" id="PS50110">
    <property type="entry name" value="RESPONSE_REGULATORY"/>
    <property type="match status" value="1"/>
</dbReference>
<dbReference type="InterPro" id="IPR001789">
    <property type="entry name" value="Sig_transdc_resp-reg_receiver"/>
</dbReference>
<name>A0AAP6S028_9GAMM</name>
<dbReference type="InterPro" id="IPR013976">
    <property type="entry name" value="HDOD"/>
</dbReference>
<dbReference type="CDD" id="cd17569">
    <property type="entry name" value="REC_HupR-like"/>
    <property type="match status" value="1"/>
</dbReference>
<evidence type="ECO:0000256" key="1">
    <source>
        <dbReference type="PROSITE-ProRule" id="PRU00169"/>
    </source>
</evidence>
<dbReference type="Pfam" id="PF08668">
    <property type="entry name" value="HDOD"/>
    <property type="match status" value="1"/>
</dbReference>
<protein>
    <submittedName>
        <fullName evidence="5">HDOD domain-containing protein</fullName>
    </submittedName>
    <submittedName>
        <fullName evidence="4">Response regulator</fullName>
    </submittedName>
</protein>
<dbReference type="Proteomes" id="UP000266633">
    <property type="component" value="Unassembled WGS sequence"/>
</dbReference>
<evidence type="ECO:0000259" key="2">
    <source>
        <dbReference type="PROSITE" id="PS50110"/>
    </source>
</evidence>
<evidence type="ECO:0000313" key="5">
    <source>
        <dbReference type="EMBL" id="RJL64620.1"/>
    </source>
</evidence>
<evidence type="ECO:0000313" key="4">
    <source>
        <dbReference type="EMBL" id="PWD73779.1"/>
    </source>
</evidence>
<dbReference type="InterPro" id="IPR014626">
    <property type="entry name" value="Sig_transdc_resp-reg_put"/>
</dbReference>